<comment type="caution">
    <text evidence="1">The sequence shown here is derived from an EMBL/GenBank/DDBJ whole genome shotgun (WGS) entry which is preliminary data.</text>
</comment>
<evidence type="ECO:0000313" key="1">
    <source>
        <dbReference type="EMBL" id="KAB1213354.1"/>
    </source>
</evidence>
<gene>
    <name evidence="1" type="ORF">CJ030_MR5G003576</name>
</gene>
<evidence type="ECO:0000313" key="2">
    <source>
        <dbReference type="Proteomes" id="UP000516437"/>
    </source>
</evidence>
<dbReference type="Proteomes" id="UP000516437">
    <property type="component" value="Chromosome 5"/>
</dbReference>
<organism evidence="1 2">
    <name type="scientific">Morella rubra</name>
    <name type="common">Chinese bayberry</name>
    <dbReference type="NCBI Taxonomy" id="262757"/>
    <lineage>
        <taxon>Eukaryota</taxon>
        <taxon>Viridiplantae</taxon>
        <taxon>Streptophyta</taxon>
        <taxon>Embryophyta</taxon>
        <taxon>Tracheophyta</taxon>
        <taxon>Spermatophyta</taxon>
        <taxon>Magnoliopsida</taxon>
        <taxon>eudicotyledons</taxon>
        <taxon>Gunneridae</taxon>
        <taxon>Pentapetalae</taxon>
        <taxon>rosids</taxon>
        <taxon>fabids</taxon>
        <taxon>Fagales</taxon>
        <taxon>Myricaceae</taxon>
        <taxon>Morella</taxon>
    </lineage>
</organism>
<dbReference type="OrthoDB" id="1752359at2759"/>
<dbReference type="AlphaFoldDB" id="A0A6A1VKT7"/>
<protein>
    <submittedName>
        <fullName evidence="1">Uncharacterized protein</fullName>
    </submittedName>
</protein>
<proteinExistence type="predicted"/>
<keyword evidence="2" id="KW-1185">Reference proteome</keyword>
<name>A0A6A1VKT7_9ROSI</name>
<dbReference type="EMBL" id="RXIC02000023">
    <property type="protein sequence ID" value="KAB1213354.1"/>
    <property type="molecule type" value="Genomic_DNA"/>
</dbReference>
<sequence length="123" mass="14399">MRVPEAGEKVSKPNDNELGFFDDALVTDCRFPLSPEIWELLFLYSLSPSQLALNGWRLVLAFFSLWRQLFAEENPQLWREFMQCNKIAKTDEGLYHFQARDKCGLLQGLPLNNKGWHEKFFLS</sequence>
<accession>A0A6A1VKT7</accession>
<reference evidence="1 2" key="1">
    <citation type="journal article" date="2019" name="Plant Biotechnol. J.">
        <title>The red bayberry genome and genetic basis of sex determination.</title>
        <authorList>
            <person name="Jia H.M."/>
            <person name="Jia H.J."/>
            <person name="Cai Q.L."/>
            <person name="Wang Y."/>
            <person name="Zhao H.B."/>
            <person name="Yang W.F."/>
            <person name="Wang G.Y."/>
            <person name="Li Y.H."/>
            <person name="Zhan D.L."/>
            <person name="Shen Y.T."/>
            <person name="Niu Q.F."/>
            <person name="Chang L."/>
            <person name="Qiu J."/>
            <person name="Zhao L."/>
            <person name="Xie H.B."/>
            <person name="Fu W.Y."/>
            <person name="Jin J."/>
            <person name="Li X.W."/>
            <person name="Jiao Y."/>
            <person name="Zhou C.C."/>
            <person name="Tu T."/>
            <person name="Chai C.Y."/>
            <person name="Gao J.L."/>
            <person name="Fan L.J."/>
            <person name="van de Weg E."/>
            <person name="Wang J.Y."/>
            <person name="Gao Z.S."/>
        </authorList>
    </citation>
    <scope>NUCLEOTIDE SEQUENCE [LARGE SCALE GENOMIC DNA]</scope>
    <source>
        <tissue evidence="1">Leaves</tissue>
    </source>
</reference>